<dbReference type="InterPro" id="IPR052757">
    <property type="entry name" value="Ribosomal_protein_S1"/>
</dbReference>
<proteinExistence type="predicted"/>
<dbReference type="PANTHER" id="PTHR47559:SF1">
    <property type="entry name" value="OS03G0844900 PROTEIN"/>
    <property type="match status" value="1"/>
</dbReference>
<keyword evidence="2" id="KW-1185">Reference proteome</keyword>
<dbReference type="EMBL" id="KK785375">
    <property type="protein sequence ID" value="KDO43460.1"/>
    <property type="molecule type" value="Genomic_DNA"/>
</dbReference>
<dbReference type="AlphaFoldDB" id="A0A067DWQ8"/>
<dbReference type="EMBL" id="KK785375">
    <property type="protein sequence ID" value="KDO43457.1"/>
    <property type="molecule type" value="Genomic_DNA"/>
</dbReference>
<dbReference type="EMBL" id="KK785375">
    <property type="protein sequence ID" value="KDO43458.1"/>
    <property type="molecule type" value="Genomic_DNA"/>
</dbReference>
<dbReference type="Proteomes" id="UP000027120">
    <property type="component" value="Unassembled WGS sequence"/>
</dbReference>
<dbReference type="EMBL" id="KK785375">
    <property type="protein sequence ID" value="KDO43459.1"/>
    <property type="molecule type" value="Genomic_DNA"/>
</dbReference>
<dbReference type="PANTHER" id="PTHR47559">
    <property type="entry name" value="OS03G0844900 PROTEIN"/>
    <property type="match status" value="1"/>
</dbReference>
<reference evidence="1 2" key="1">
    <citation type="submission" date="2014-04" db="EMBL/GenBank/DDBJ databases">
        <authorList>
            <consortium name="International Citrus Genome Consortium"/>
            <person name="Gmitter F."/>
            <person name="Chen C."/>
            <person name="Farmerie W."/>
            <person name="Harkins T."/>
            <person name="Desany B."/>
            <person name="Mohiuddin M."/>
            <person name="Kodira C."/>
            <person name="Borodovsky M."/>
            <person name="Lomsadze A."/>
            <person name="Burns P."/>
            <person name="Jenkins J."/>
            <person name="Prochnik S."/>
            <person name="Shu S."/>
            <person name="Chapman J."/>
            <person name="Pitluck S."/>
            <person name="Schmutz J."/>
            <person name="Rokhsar D."/>
        </authorList>
    </citation>
    <scope>NUCLEOTIDE SEQUENCE</scope>
</reference>
<feature type="non-terminal residue" evidence="1">
    <location>
        <position position="65"/>
    </location>
</feature>
<sequence>MSPSHSCKEPQKSIHEIAKGLTGSIISVKVIQANEEMKKLVFSEKDAVWNKYSSRVNVEDIFVGR</sequence>
<organism evidence="1 2">
    <name type="scientific">Citrus sinensis</name>
    <name type="common">Sweet orange</name>
    <name type="synonym">Citrus aurantium var. sinensis</name>
    <dbReference type="NCBI Taxonomy" id="2711"/>
    <lineage>
        <taxon>Eukaryota</taxon>
        <taxon>Viridiplantae</taxon>
        <taxon>Streptophyta</taxon>
        <taxon>Embryophyta</taxon>
        <taxon>Tracheophyta</taxon>
        <taxon>Spermatophyta</taxon>
        <taxon>Magnoliopsida</taxon>
        <taxon>eudicotyledons</taxon>
        <taxon>Gunneridae</taxon>
        <taxon>Pentapetalae</taxon>
        <taxon>rosids</taxon>
        <taxon>malvids</taxon>
        <taxon>Sapindales</taxon>
        <taxon>Rutaceae</taxon>
        <taxon>Aurantioideae</taxon>
        <taxon>Citrus</taxon>
    </lineage>
</organism>
<gene>
    <name evidence="1" type="ORF">CISIN_1g0229381mg</name>
</gene>
<evidence type="ECO:0000313" key="1">
    <source>
        <dbReference type="EMBL" id="KDO43457.1"/>
    </source>
</evidence>
<name>A0A067DWQ8_CITSI</name>
<evidence type="ECO:0000313" key="2">
    <source>
        <dbReference type="Proteomes" id="UP000027120"/>
    </source>
</evidence>
<accession>A0A067DWQ8</accession>
<protein>
    <submittedName>
        <fullName evidence="1">Uncharacterized protein</fullName>
    </submittedName>
</protein>